<dbReference type="GO" id="GO:0004177">
    <property type="term" value="F:aminopeptidase activity"/>
    <property type="evidence" value="ECO:0007669"/>
    <property type="project" value="UniProtKB-KW"/>
</dbReference>
<keyword evidence="2" id="KW-1185">Reference proteome</keyword>
<evidence type="ECO:0000313" key="2">
    <source>
        <dbReference type="Proteomes" id="UP000289340"/>
    </source>
</evidence>
<dbReference type="EMBL" id="QZWG01000004">
    <property type="protein sequence ID" value="RZC15149.1"/>
    <property type="molecule type" value="Genomic_DNA"/>
</dbReference>
<accession>A0A445KW78</accession>
<keyword evidence="1" id="KW-0378">Hydrolase</keyword>
<gene>
    <name evidence="1" type="ORF">D0Y65_008845</name>
</gene>
<protein>
    <submittedName>
        <fullName evidence="1">Aminopeptidase M1</fullName>
    </submittedName>
</protein>
<keyword evidence="1" id="KW-0031">Aminopeptidase</keyword>
<name>A0A445KW78_GLYSO</name>
<dbReference type="AlphaFoldDB" id="A0A445KW78"/>
<sequence>MDNNNNNEFIGKLGTPQKNIWFRTYDNLFASFENAKEVEEFFATHAMPCIARTLRQSLERVNINANWVQSVQNENELGDAVKELAYRKY</sequence>
<keyword evidence="1" id="KW-0645">Protease</keyword>
<dbReference type="Gene3D" id="1.25.50.20">
    <property type="match status" value="1"/>
</dbReference>
<evidence type="ECO:0000313" key="1">
    <source>
        <dbReference type="EMBL" id="RZC15149.1"/>
    </source>
</evidence>
<comment type="caution">
    <text evidence="1">The sequence shown here is derived from an EMBL/GenBank/DDBJ whole genome shotgun (WGS) entry which is preliminary data.</text>
</comment>
<reference evidence="1 2" key="1">
    <citation type="submission" date="2018-09" db="EMBL/GenBank/DDBJ databases">
        <title>A high-quality reference genome of wild soybean provides a powerful tool to mine soybean genomes.</title>
        <authorList>
            <person name="Xie M."/>
            <person name="Chung C.Y.L."/>
            <person name="Li M.-W."/>
            <person name="Wong F.-L."/>
            <person name="Chan T.-F."/>
            <person name="Lam H.-M."/>
        </authorList>
    </citation>
    <scope>NUCLEOTIDE SEQUENCE [LARGE SCALE GENOMIC DNA]</scope>
    <source>
        <strain evidence="2">cv. W05</strain>
        <tissue evidence="1">Hypocotyl of etiolated seedlings</tissue>
    </source>
</reference>
<proteinExistence type="predicted"/>
<organism evidence="1 2">
    <name type="scientific">Glycine soja</name>
    <name type="common">Wild soybean</name>
    <dbReference type="NCBI Taxonomy" id="3848"/>
    <lineage>
        <taxon>Eukaryota</taxon>
        <taxon>Viridiplantae</taxon>
        <taxon>Streptophyta</taxon>
        <taxon>Embryophyta</taxon>
        <taxon>Tracheophyta</taxon>
        <taxon>Spermatophyta</taxon>
        <taxon>Magnoliopsida</taxon>
        <taxon>eudicotyledons</taxon>
        <taxon>Gunneridae</taxon>
        <taxon>Pentapetalae</taxon>
        <taxon>rosids</taxon>
        <taxon>fabids</taxon>
        <taxon>Fabales</taxon>
        <taxon>Fabaceae</taxon>
        <taxon>Papilionoideae</taxon>
        <taxon>50 kb inversion clade</taxon>
        <taxon>NPAAA clade</taxon>
        <taxon>indigoferoid/millettioid clade</taxon>
        <taxon>Phaseoleae</taxon>
        <taxon>Glycine</taxon>
        <taxon>Glycine subgen. Soja</taxon>
    </lineage>
</organism>
<dbReference type="Proteomes" id="UP000289340">
    <property type="component" value="Chromosome 4"/>
</dbReference>